<evidence type="ECO:0000313" key="4">
    <source>
        <dbReference type="Proteomes" id="UP000265618"/>
    </source>
</evidence>
<dbReference type="AlphaFoldDB" id="A0A9K3CYX4"/>
<dbReference type="InterPro" id="IPR051196">
    <property type="entry name" value="RSAD2/Viperin_antiviral"/>
</dbReference>
<dbReference type="SUPFAM" id="SSF102114">
    <property type="entry name" value="Radical SAM enzymes"/>
    <property type="match status" value="1"/>
</dbReference>
<gene>
    <name evidence="3" type="ORF">KIPB_006404</name>
</gene>
<dbReference type="PANTHER" id="PTHR21339:SF0">
    <property type="entry name" value="S-ADENOSYLMETHIONINE-DEPENDENT NUCLEOTIDE DEHYDRATASE RSAD2"/>
    <property type="match status" value="1"/>
</dbReference>
<dbReference type="InterPro" id="IPR058240">
    <property type="entry name" value="rSAM_sf"/>
</dbReference>
<reference evidence="3 4" key="1">
    <citation type="journal article" date="2018" name="PLoS ONE">
        <title>The draft genome of Kipferlia bialata reveals reductive genome evolution in fornicate parasites.</title>
        <authorList>
            <person name="Tanifuji G."/>
            <person name="Takabayashi S."/>
            <person name="Kume K."/>
            <person name="Takagi M."/>
            <person name="Nakayama T."/>
            <person name="Kamikawa R."/>
            <person name="Inagaki Y."/>
            <person name="Hashimoto T."/>
        </authorList>
    </citation>
    <scope>NUCLEOTIDE SEQUENCE [LARGE SCALE GENOMIC DNA]</scope>
    <source>
        <strain evidence="3">NY0173</strain>
    </source>
</reference>
<sequence>GTGLHVAQTEAVVPLLRSRRIGIKLNTVVTSLNWDEDMTPLLQRIGADRWKVFRMFAMSGENDAASDLLVSDKQFRHYLQTHSDCNPVKEDNDDMETSYVMVDAEGRFFHNKGHKLTHGKRIQDVGVEEAFSDISFDLAKLKGRKGLYEWRRGGRVKVDGV</sequence>
<organism evidence="3 4">
    <name type="scientific">Kipferlia bialata</name>
    <dbReference type="NCBI Taxonomy" id="797122"/>
    <lineage>
        <taxon>Eukaryota</taxon>
        <taxon>Metamonada</taxon>
        <taxon>Carpediemonas-like organisms</taxon>
        <taxon>Kipferlia</taxon>
    </lineage>
</organism>
<evidence type="ECO:0000256" key="1">
    <source>
        <dbReference type="ARBA" id="ARBA00001966"/>
    </source>
</evidence>
<name>A0A9K3CYX4_9EUKA</name>
<evidence type="ECO:0000313" key="3">
    <source>
        <dbReference type="EMBL" id="GIQ84833.1"/>
    </source>
</evidence>
<proteinExistence type="predicted"/>
<keyword evidence="2" id="KW-0408">Iron</keyword>
<dbReference type="EMBL" id="BDIP01001642">
    <property type="protein sequence ID" value="GIQ84833.1"/>
    <property type="molecule type" value="Genomic_DNA"/>
</dbReference>
<dbReference type="OrthoDB" id="549750at2759"/>
<keyword evidence="2" id="KW-0479">Metal-binding</keyword>
<comment type="cofactor">
    <cofactor evidence="1">
        <name>[4Fe-4S] cluster</name>
        <dbReference type="ChEBI" id="CHEBI:49883"/>
    </cofactor>
</comment>
<evidence type="ECO:0000256" key="2">
    <source>
        <dbReference type="ARBA" id="ARBA00022485"/>
    </source>
</evidence>
<accession>A0A9K3CYX4</accession>
<dbReference type="Proteomes" id="UP000265618">
    <property type="component" value="Unassembled WGS sequence"/>
</dbReference>
<keyword evidence="2" id="KW-0411">Iron-sulfur</keyword>
<dbReference type="PANTHER" id="PTHR21339">
    <property type="entry name" value="RADICAL S-ADENOSYL METHIONINE DOMAIN-CONTAINING PROTEIN 2"/>
    <property type="match status" value="1"/>
</dbReference>
<dbReference type="GO" id="GO:0051539">
    <property type="term" value="F:4 iron, 4 sulfur cluster binding"/>
    <property type="evidence" value="ECO:0007669"/>
    <property type="project" value="UniProtKB-KW"/>
</dbReference>
<comment type="caution">
    <text evidence="3">The sequence shown here is derived from an EMBL/GenBank/DDBJ whole genome shotgun (WGS) entry which is preliminary data.</text>
</comment>
<feature type="non-terminal residue" evidence="3">
    <location>
        <position position="1"/>
    </location>
</feature>
<protein>
    <submittedName>
        <fullName evidence="3">Uncharacterized protein</fullName>
    </submittedName>
</protein>
<keyword evidence="2" id="KW-0004">4Fe-4S</keyword>
<keyword evidence="4" id="KW-1185">Reference proteome</keyword>